<dbReference type="EMBL" id="CP058952">
    <property type="protein sequence ID" value="QLI82282.1"/>
    <property type="molecule type" value="Genomic_DNA"/>
</dbReference>
<dbReference type="InterPro" id="IPR002347">
    <property type="entry name" value="SDR_fam"/>
</dbReference>
<dbReference type="RefSeq" id="WP_180306363.1">
    <property type="nucleotide sequence ID" value="NZ_CP058952.1"/>
</dbReference>
<feature type="binding site" evidence="11">
    <location>
        <position position="93"/>
    </location>
    <ligand>
        <name>NAD(+)</name>
        <dbReference type="ChEBI" id="CHEBI:57540"/>
    </ligand>
</feature>
<keyword evidence="3 8" id="KW-0444">Lipid biosynthesis</keyword>
<comment type="catalytic activity">
    <reaction evidence="8">
        <text>a 2,3-saturated acyl-[ACP] + NAD(+) = a (2E)-enoyl-[ACP] + NADH + H(+)</text>
        <dbReference type="Rhea" id="RHEA:10240"/>
        <dbReference type="Rhea" id="RHEA-COMP:9925"/>
        <dbReference type="Rhea" id="RHEA-COMP:9926"/>
        <dbReference type="ChEBI" id="CHEBI:15378"/>
        <dbReference type="ChEBI" id="CHEBI:57540"/>
        <dbReference type="ChEBI" id="CHEBI:57945"/>
        <dbReference type="ChEBI" id="CHEBI:78784"/>
        <dbReference type="ChEBI" id="CHEBI:78785"/>
        <dbReference type="EC" id="1.3.1.9"/>
    </reaction>
</comment>
<dbReference type="PRINTS" id="PR00081">
    <property type="entry name" value="GDHRDH"/>
</dbReference>
<feature type="active site" description="Proton acceptor" evidence="9">
    <location>
        <position position="146"/>
    </location>
</feature>
<dbReference type="UniPathway" id="UPA00094"/>
<evidence type="ECO:0000256" key="3">
    <source>
        <dbReference type="ARBA" id="ARBA00022516"/>
    </source>
</evidence>
<organism evidence="12 13">
    <name type="scientific">Chitinibacter fontanus</name>
    <dbReference type="NCBI Taxonomy" id="1737446"/>
    <lineage>
        <taxon>Bacteria</taxon>
        <taxon>Pseudomonadati</taxon>
        <taxon>Pseudomonadota</taxon>
        <taxon>Betaproteobacteria</taxon>
        <taxon>Neisseriales</taxon>
        <taxon>Chitinibacteraceae</taxon>
        <taxon>Chitinibacter</taxon>
    </lineage>
</organism>
<evidence type="ECO:0000256" key="9">
    <source>
        <dbReference type="PIRSR" id="PIRSR000094-1"/>
    </source>
</evidence>
<evidence type="ECO:0000256" key="1">
    <source>
        <dbReference type="ARBA" id="ARBA00005194"/>
    </source>
</evidence>
<feature type="binding site" evidence="11">
    <location>
        <position position="41"/>
    </location>
    <ligand>
        <name>NAD(+)</name>
        <dbReference type="ChEBI" id="CHEBI:57540"/>
    </ligand>
</feature>
<proteinExistence type="inferred from homology"/>
<feature type="binding site" evidence="11">
    <location>
        <begin position="20"/>
        <end position="21"/>
    </location>
    <ligand>
        <name>NAD(+)</name>
        <dbReference type="ChEBI" id="CHEBI:57540"/>
    </ligand>
</feature>
<feature type="binding site" evidence="11">
    <location>
        <position position="14"/>
    </location>
    <ligand>
        <name>NAD(+)</name>
        <dbReference type="ChEBI" id="CHEBI:57540"/>
    </ligand>
</feature>
<dbReference type="KEGG" id="cfon:HZU75_12520"/>
<reference evidence="12 13" key="1">
    <citation type="journal article" date="2016" name="Int. J. Syst. Evol. Microbiol.">
        <title>Chitinibacter fontanus sp. nov., isolated from a spring.</title>
        <authorList>
            <person name="Sheu S.Y."/>
            <person name="Li Y.S."/>
            <person name="Young C.C."/>
            <person name="Chen W.M."/>
        </authorList>
    </citation>
    <scope>NUCLEOTIDE SEQUENCE [LARGE SCALE GENOMIC DNA]</scope>
    <source>
        <strain evidence="12 13">STM-7</strain>
    </source>
</reference>
<name>A0A7D5Z8U1_9NEIS</name>
<dbReference type="PIRSF" id="PIRSF000094">
    <property type="entry name" value="Enoyl-ACP_rdct"/>
    <property type="match status" value="1"/>
</dbReference>
<protein>
    <recommendedName>
        <fullName evidence="8">Enoyl-[acyl-carrier-protein] reductase [NADH]</fullName>
        <ecNumber evidence="8">1.3.1.9</ecNumber>
    </recommendedName>
</protein>
<evidence type="ECO:0000313" key="13">
    <source>
        <dbReference type="Proteomes" id="UP000510822"/>
    </source>
</evidence>
<evidence type="ECO:0000256" key="8">
    <source>
        <dbReference type="PIRNR" id="PIRNR000094"/>
    </source>
</evidence>
<keyword evidence="5 8" id="KW-0560">Oxidoreductase</keyword>
<dbReference type="Proteomes" id="UP000510822">
    <property type="component" value="Chromosome"/>
</dbReference>
<comment type="similarity">
    <text evidence="2 8">Belongs to the short-chain dehydrogenases/reductases (SDR) family. FabI subfamily.</text>
</comment>
<dbReference type="InterPro" id="IPR036291">
    <property type="entry name" value="NAD(P)-bd_dom_sf"/>
</dbReference>
<dbReference type="GO" id="GO:0006633">
    <property type="term" value="P:fatty acid biosynthetic process"/>
    <property type="evidence" value="ECO:0007669"/>
    <property type="project" value="UniProtKB-UniPathway"/>
</dbReference>
<dbReference type="CDD" id="cd05372">
    <property type="entry name" value="ENR_SDR"/>
    <property type="match status" value="1"/>
</dbReference>
<comment type="pathway">
    <text evidence="1">Lipid metabolism; fatty acid biosynthesis.</text>
</comment>
<keyword evidence="4" id="KW-0276">Fatty acid metabolism</keyword>
<dbReference type="NCBIfam" id="NF005717">
    <property type="entry name" value="PRK07533.1"/>
    <property type="match status" value="1"/>
</dbReference>
<feature type="binding site" evidence="11">
    <location>
        <position position="163"/>
    </location>
    <ligand>
        <name>NAD(+)</name>
        <dbReference type="ChEBI" id="CHEBI:57540"/>
    </ligand>
</feature>
<evidence type="ECO:0000256" key="5">
    <source>
        <dbReference type="ARBA" id="ARBA00023002"/>
    </source>
</evidence>
<evidence type="ECO:0000256" key="4">
    <source>
        <dbReference type="ARBA" id="ARBA00022832"/>
    </source>
</evidence>
<dbReference type="Gene3D" id="1.10.8.400">
    <property type="entry name" value="Enoyl acyl carrier protein reductase"/>
    <property type="match status" value="1"/>
</dbReference>
<dbReference type="Pfam" id="PF13561">
    <property type="entry name" value="adh_short_C2"/>
    <property type="match status" value="1"/>
</dbReference>
<evidence type="ECO:0000256" key="10">
    <source>
        <dbReference type="PIRSR" id="PIRSR000094-2"/>
    </source>
</evidence>
<keyword evidence="13" id="KW-1185">Reference proteome</keyword>
<dbReference type="InterPro" id="IPR014358">
    <property type="entry name" value="Enoyl-ACP_Rdtase_NADH"/>
</dbReference>
<feature type="active site" description="Proton acceptor" evidence="9">
    <location>
        <position position="156"/>
    </location>
</feature>
<evidence type="ECO:0000256" key="7">
    <source>
        <dbReference type="ARBA" id="ARBA00023160"/>
    </source>
</evidence>
<evidence type="ECO:0000313" key="12">
    <source>
        <dbReference type="EMBL" id="QLI82282.1"/>
    </source>
</evidence>
<dbReference type="GO" id="GO:0004318">
    <property type="term" value="F:enoyl-[acyl-carrier-protein] reductase (NADH) activity"/>
    <property type="evidence" value="ECO:0007669"/>
    <property type="project" value="UniProtKB-EC"/>
</dbReference>
<feature type="binding site" evidence="11">
    <location>
        <begin position="192"/>
        <end position="196"/>
    </location>
    <ligand>
        <name>NAD(+)</name>
        <dbReference type="ChEBI" id="CHEBI:57540"/>
    </ligand>
</feature>
<sequence>MTQALAGKYALIVGMANANSIAYGVAKALKEQGVQLAITYQTDRTKDFIAPLLEELEPAIVLKCNVQEEGDLEAVFAQIQKTWGRLDIGVHSIAFALKDDLHGRVVDSSAAGFALAMDVSCHSFIRMAKLAEPLMNNGGTLLTMSYLGAEKVVQNYGVMGPVKAALEASVRYLANELGSKKIRVHAVSPGPIMTRAASGIPEFNALLSQASQHAPMRELVDIDDVGAAAAFLCSEGAKRLTGSTFYVDGGMNIIA</sequence>
<evidence type="ECO:0000256" key="11">
    <source>
        <dbReference type="PIRSR" id="PIRSR000094-3"/>
    </source>
</evidence>
<keyword evidence="8 11" id="KW-0520">NAD</keyword>
<dbReference type="PANTHER" id="PTHR43159">
    <property type="entry name" value="ENOYL-[ACYL-CARRIER-PROTEIN] REDUCTASE"/>
    <property type="match status" value="1"/>
</dbReference>
<dbReference type="AlphaFoldDB" id="A0A7D5Z8U1"/>
<gene>
    <name evidence="12" type="primary">fabI</name>
    <name evidence="12" type="ORF">HZU75_12520</name>
</gene>
<dbReference type="EC" id="1.3.1.9" evidence="8"/>
<dbReference type="Gene3D" id="3.40.50.720">
    <property type="entry name" value="NAD(P)-binding Rossmann-like Domain"/>
    <property type="match status" value="1"/>
</dbReference>
<dbReference type="SUPFAM" id="SSF51735">
    <property type="entry name" value="NAD(P)-binding Rossmann-fold domains"/>
    <property type="match status" value="1"/>
</dbReference>
<dbReference type="PANTHER" id="PTHR43159:SF2">
    <property type="entry name" value="ENOYL-[ACYL-CARRIER-PROTEIN] REDUCTASE [NADH], CHLOROPLASTIC"/>
    <property type="match status" value="1"/>
</dbReference>
<evidence type="ECO:0000256" key="6">
    <source>
        <dbReference type="ARBA" id="ARBA00023098"/>
    </source>
</evidence>
<accession>A0A7D5Z8U1</accession>
<evidence type="ECO:0000256" key="2">
    <source>
        <dbReference type="ARBA" id="ARBA00009233"/>
    </source>
</evidence>
<keyword evidence="6" id="KW-0443">Lipid metabolism</keyword>
<keyword evidence="7 8" id="KW-0275">Fatty acid biosynthesis</keyword>
<feature type="binding site" evidence="10">
    <location>
        <position position="96"/>
    </location>
    <ligand>
        <name>substrate</name>
    </ligand>
</feature>